<dbReference type="InterPro" id="IPR029454">
    <property type="entry name" value="ODR-4-like"/>
</dbReference>
<evidence type="ECO:0000256" key="3">
    <source>
        <dbReference type="ARBA" id="ARBA00022692"/>
    </source>
</evidence>
<proteinExistence type="inferred from homology"/>
<gene>
    <name evidence="6" type="ORF">GBAR_LOCUS27593</name>
</gene>
<protein>
    <submittedName>
        <fullName evidence="6">Protein odr-4 homolog</fullName>
    </submittedName>
</protein>
<dbReference type="GO" id="GO:0008104">
    <property type="term" value="P:intracellular protein localization"/>
    <property type="evidence" value="ECO:0007669"/>
    <property type="project" value="TreeGrafter"/>
</dbReference>
<evidence type="ECO:0000313" key="7">
    <source>
        <dbReference type="Proteomes" id="UP001174909"/>
    </source>
</evidence>
<accession>A0AA35XG40</accession>
<keyword evidence="3" id="KW-0812">Transmembrane</keyword>
<evidence type="ECO:0000256" key="5">
    <source>
        <dbReference type="ARBA" id="ARBA00023136"/>
    </source>
</evidence>
<dbReference type="PANTHER" id="PTHR33966">
    <property type="entry name" value="PROTEIN ODR-4 HOMOLOG"/>
    <property type="match status" value="1"/>
</dbReference>
<evidence type="ECO:0000313" key="6">
    <source>
        <dbReference type="EMBL" id="CAI8050185.1"/>
    </source>
</evidence>
<dbReference type="PANTHER" id="PTHR33966:SF1">
    <property type="entry name" value="PROTEIN ODR-4 HOMOLOG"/>
    <property type="match status" value="1"/>
</dbReference>
<evidence type="ECO:0000256" key="2">
    <source>
        <dbReference type="ARBA" id="ARBA00010131"/>
    </source>
</evidence>
<dbReference type="EMBL" id="CASHTH010003836">
    <property type="protein sequence ID" value="CAI8050185.1"/>
    <property type="molecule type" value="Genomic_DNA"/>
</dbReference>
<comment type="similarity">
    <text evidence="2">Belongs to the ODR-4 family.</text>
</comment>
<evidence type="ECO:0000256" key="1">
    <source>
        <dbReference type="ARBA" id="ARBA00004370"/>
    </source>
</evidence>
<dbReference type="GO" id="GO:0016020">
    <property type="term" value="C:membrane"/>
    <property type="evidence" value="ECO:0007669"/>
    <property type="project" value="UniProtKB-SubCell"/>
</dbReference>
<dbReference type="Proteomes" id="UP001174909">
    <property type="component" value="Unassembled WGS sequence"/>
</dbReference>
<name>A0AA35XG40_GEOBA</name>
<dbReference type="AlphaFoldDB" id="A0AA35XG40"/>
<dbReference type="GO" id="GO:0012505">
    <property type="term" value="C:endomembrane system"/>
    <property type="evidence" value="ECO:0007669"/>
    <property type="project" value="TreeGrafter"/>
</dbReference>
<comment type="subcellular location">
    <subcellularLocation>
        <location evidence="1">Membrane</location>
    </subcellularLocation>
</comment>
<organism evidence="6 7">
    <name type="scientific">Geodia barretti</name>
    <name type="common">Barrett's horny sponge</name>
    <dbReference type="NCBI Taxonomy" id="519541"/>
    <lineage>
        <taxon>Eukaryota</taxon>
        <taxon>Metazoa</taxon>
        <taxon>Porifera</taxon>
        <taxon>Demospongiae</taxon>
        <taxon>Heteroscleromorpha</taxon>
        <taxon>Tetractinellida</taxon>
        <taxon>Astrophorina</taxon>
        <taxon>Geodiidae</taxon>
        <taxon>Geodia</taxon>
    </lineage>
</organism>
<keyword evidence="5" id="KW-0472">Membrane</keyword>
<keyword evidence="7" id="KW-1185">Reference proteome</keyword>
<dbReference type="Pfam" id="PF14778">
    <property type="entry name" value="ODR4-like"/>
    <property type="match status" value="1"/>
</dbReference>
<reference evidence="6" key="1">
    <citation type="submission" date="2023-03" db="EMBL/GenBank/DDBJ databases">
        <authorList>
            <person name="Steffen K."/>
            <person name="Cardenas P."/>
        </authorList>
    </citation>
    <scope>NUCLEOTIDE SEQUENCE</scope>
</reference>
<evidence type="ECO:0000256" key="4">
    <source>
        <dbReference type="ARBA" id="ARBA00022989"/>
    </source>
</evidence>
<comment type="caution">
    <text evidence="6">The sequence shown here is derived from an EMBL/GenBank/DDBJ whole genome shotgun (WGS) entry which is preliminary data.</text>
</comment>
<keyword evidence="4" id="KW-1133">Transmembrane helix</keyword>
<sequence length="240" mass="27236">MEGLYVRTHTCTLRGGTSSQNKTVATMIVQVERYVNEVLSSYEHGRERIGVLVGRMTPKKGFVLYFVPTPDVEENLDDVKCGLPYEDWWVEDHAHQVREMLPGGLSVVGLCLVSPAFELTTAASLTKLASRFSKPYFESAWSAFLTMHFSTITGSFTCQCQSVPHNVGVSYFWLWRRSNAYESQLPVEVVVDELRDLWCCLESRVSVQLNKLVQPGKPFGDVQVCFRHGRKLFHALYSRS</sequence>